<dbReference type="InterPro" id="IPR020846">
    <property type="entry name" value="MFS_dom"/>
</dbReference>
<feature type="transmembrane region" description="Helical" evidence="8">
    <location>
        <begin position="86"/>
        <end position="105"/>
    </location>
</feature>
<evidence type="ECO:0000256" key="5">
    <source>
        <dbReference type="ARBA" id="ARBA00022692"/>
    </source>
</evidence>
<feature type="transmembrane region" description="Helical" evidence="8">
    <location>
        <begin position="230"/>
        <end position="248"/>
    </location>
</feature>
<dbReference type="Gene3D" id="1.20.1250.20">
    <property type="entry name" value="MFS general substrate transporter like domains"/>
    <property type="match status" value="1"/>
</dbReference>
<keyword evidence="7 8" id="KW-0472">Membrane</keyword>
<feature type="transmembrane region" description="Helical" evidence="8">
    <location>
        <begin position="144"/>
        <end position="167"/>
    </location>
</feature>
<dbReference type="SUPFAM" id="SSF103473">
    <property type="entry name" value="MFS general substrate transporter"/>
    <property type="match status" value="1"/>
</dbReference>
<dbReference type="PANTHER" id="PTHR42718:SF9">
    <property type="entry name" value="MAJOR FACILITATOR SUPERFAMILY MULTIDRUG TRANSPORTER MFSC"/>
    <property type="match status" value="1"/>
</dbReference>
<dbReference type="RefSeq" id="WP_422921077.1">
    <property type="nucleotide sequence ID" value="NZ_JAMZEJ010000010.1"/>
</dbReference>
<dbReference type="Pfam" id="PF07690">
    <property type="entry name" value="MFS_1"/>
    <property type="match status" value="1"/>
</dbReference>
<comment type="caution">
    <text evidence="10">The sequence shown here is derived from an EMBL/GenBank/DDBJ whole genome shotgun (WGS) entry which is preliminary data.</text>
</comment>
<keyword evidence="11" id="KW-1185">Reference proteome</keyword>
<feature type="transmembrane region" description="Helical" evidence="8">
    <location>
        <begin position="269"/>
        <end position="293"/>
    </location>
</feature>
<dbReference type="PRINTS" id="PR01036">
    <property type="entry name" value="TCRTETB"/>
</dbReference>
<keyword evidence="6 8" id="KW-1133">Transmembrane helix</keyword>
<feature type="transmembrane region" description="Helical" evidence="8">
    <location>
        <begin position="407"/>
        <end position="425"/>
    </location>
</feature>
<dbReference type="EMBL" id="JAMZEJ010000010">
    <property type="protein sequence ID" value="MCQ8242327.1"/>
    <property type="molecule type" value="Genomic_DNA"/>
</dbReference>
<evidence type="ECO:0000256" key="7">
    <source>
        <dbReference type="ARBA" id="ARBA00023136"/>
    </source>
</evidence>
<keyword evidence="5 8" id="KW-0812">Transmembrane</keyword>
<evidence type="ECO:0000256" key="1">
    <source>
        <dbReference type="ARBA" id="ARBA00004651"/>
    </source>
</evidence>
<feature type="transmembrane region" description="Helical" evidence="8">
    <location>
        <begin position="173"/>
        <end position="193"/>
    </location>
</feature>
<feature type="transmembrane region" description="Helical" evidence="8">
    <location>
        <begin position="335"/>
        <end position="355"/>
    </location>
</feature>
<evidence type="ECO:0000256" key="6">
    <source>
        <dbReference type="ARBA" id="ARBA00022989"/>
    </source>
</evidence>
<organism evidence="10 11">
    <name type="scientific">Rhizosaccharibacter radicis</name>
    <dbReference type="NCBI Taxonomy" id="2782605"/>
    <lineage>
        <taxon>Bacteria</taxon>
        <taxon>Pseudomonadati</taxon>
        <taxon>Pseudomonadota</taxon>
        <taxon>Alphaproteobacteria</taxon>
        <taxon>Acetobacterales</taxon>
        <taxon>Acetobacteraceae</taxon>
        <taxon>Rhizosaccharibacter</taxon>
    </lineage>
</organism>
<dbReference type="InterPro" id="IPR004638">
    <property type="entry name" value="EmrB-like"/>
</dbReference>
<dbReference type="PANTHER" id="PTHR42718">
    <property type="entry name" value="MAJOR FACILITATOR SUPERFAMILY MULTIDRUG TRANSPORTER MFSC"/>
    <property type="match status" value="1"/>
</dbReference>
<evidence type="ECO:0000313" key="11">
    <source>
        <dbReference type="Proteomes" id="UP001524547"/>
    </source>
</evidence>
<feature type="transmembrane region" description="Helical" evidence="8">
    <location>
        <begin position="111"/>
        <end position="132"/>
    </location>
</feature>
<protein>
    <submittedName>
        <fullName evidence="10">DHA2 family efflux MFS transporter permease subunit</fullName>
    </submittedName>
</protein>
<accession>A0ABT1W148</accession>
<keyword evidence="3" id="KW-0813">Transport</keyword>
<keyword evidence="4" id="KW-1003">Cell membrane</keyword>
<evidence type="ECO:0000256" key="8">
    <source>
        <dbReference type="SAM" id="Phobius"/>
    </source>
</evidence>
<gene>
    <name evidence="10" type="ORF">NFI88_15955</name>
</gene>
<dbReference type="Proteomes" id="UP001524547">
    <property type="component" value="Unassembled WGS sequence"/>
</dbReference>
<dbReference type="Gene3D" id="1.20.1720.10">
    <property type="entry name" value="Multidrug resistance protein D"/>
    <property type="match status" value="1"/>
</dbReference>
<feature type="transmembrane region" description="Helical" evidence="8">
    <location>
        <begin position="60"/>
        <end position="79"/>
    </location>
</feature>
<dbReference type="InterPro" id="IPR036259">
    <property type="entry name" value="MFS_trans_sf"/>
</dbReference>
<feature type="transmembrane region" description="Helical" evidence="8">
    <location>
        <begin position="305"/>
        <end position="323"/>
    </location>
</feature>
<comment type="subcellular location">
    <subcellularLocation>
        <location evidence="1">Cell membrane</location>
        <topology evidence="1">Multi-pass membrane protein</topology>
    </subcellularLocation>
</comment>
<sequence>MSGPPPAAERTPLPRGIWKVMAVATIGSFMAQLDATVVNVSLSSLSHALRAPFSTVQWTMSGYLLALALLLPLNGWLVGRHGVRRVYLGCFGAFTVASVLCGLAWSAPSLIAFRLMQGMCGGLLAPMAQLIVARAAGSQMPRVASLVTIPILLAPLLGPVVAGAILHVASWRWLFLLNLPVGVLAFGLAFFLLPDDRADARPRSLDLAGLVLLSPGLVLFLFGIDHLRQAYGAPMLVAALAAFVLFWWRARRKGRTALIDPGLLRLPDFSAAMIVLFLMNGVSFAGQMLVPAFLIQRGGASPAEAGWLLMPLGLGAMSAFPLMGRLTDRFGIRRVAVGGAALSLLATLPLVLLGWTGLQPAILAVALFLRGAGSGAIGIPGSSAAYAAVPKHDLPMAATALNIGQRLGGPVLSTICASFLAWRVAAAPGDAGTSVAFGEAFTLLCIPHALMLLAALRLPHRLARRPGGA</sequence>
<evidence type="ECO:0000259" key="9">
    <source>
        <dbReference type="PROSITE" id="PS50850"/>
    </source>
</evidence>
<comment type="similarity">
    <text evidence="2">Belongs to the major facilitator superfamily. EmrB family.</text>
</comment>
<feature type="domain" description="Major facilitator superfamily (MFS) profile" evidence="9">
    <location>
        <begin position="20"/>
        <end position="463"/>
    </location>
</feature>
<proteinExistence type="inferred from homology"/>
<dbReference type="PROSITE" id="PS50850">
    <property type="entry name" value="MFS"/>
    <property type="match status" value="1"/>
</dbReference>
<dbReference type="InterPro" id="IPR011701">
    <property type="entry name" value="MFS"/>
</dbReference>
<feature type="transmembrane region" description="Helical" evidence="8">
    <location>
        <begin position="205"/>
        <end position="224"/>
    </location>
</feature>
<evidence type="ECO:0000256" key="3">
    <source>
        <dbReference type="ARBA" id="ARBA00022448"/>
    </source>
</evidence>
<reference evidence="10 11" key="1">
    <citation type="submission" date="2022-06" db="EMBL/GenBank/DDBJ databases">
        <title>Rhizosaccharibacter gen. nov. sp. nov. KSS12, endophytic bacteria isolated from sugarcane.</title>
        <authorList>
            <person name="Pitiwittayakul N."/>
        </authorList>
    </citation>
    <scope>NUCLEOTIDE SEQUENCE [LARGE SCALE GENOMIC DNA]</scope>
    <source>
        <strain evidence="10 11">KSS12</strain>
    </source>
</reference>
<name>A0ABT1W148_9PROT</name>
<dbReference type="NCBIfam" id="TIGR00711">
    <property type="entry name" value="efflux_EmrB"/>
    <property type="match status" value="1"/>
</dbReference>
<evidence type="ECO:0000313" key="10">
    <source>
        <dbReference type="EMBL" id="MCQ8242327.1"/>
    </source>
</evidence>
<evidence type="ECO:0000256" key="4">
    <source>
        <dbReference type="ARBA" id="ARBA00022475"/>
    </source>
</evidence>
<feature type="transmembrane region" description="Helical" evidence="8">
    <location>
        <begin position="437"/>
        <end position="456"/>
    </location>
</feature>
<evidence type="ECO:0000256" key="2">
    <source>
        <dbReference type="ARBA" id="ARBA00008537"/>
    </source>
</evidence>
<feature type="transmembrane region" description="Helical" evidence="8">
    <location>
        <begin position="361"/>
        <end position="386"/>
    </location>
</feature>